<dbReference type="InParanoid" id="A0A2P6MV26"/>
<keyword evidence="3" id="KW-1185">Reference proteome</keyword>
<dbReference type="AlphaFoldDB" id="A0A2P6MV26"/>
<gene>
    <name evidence="2" type="ORF">PROFUN_09046</name>
</gene>
<dbReference type="InterPro" id="IPR016024">
    <property type="entry name" value="ARM-type_fold"/>
</dbReference>
<accession>A0A2P6MV26</accession>
<dbReference type="SUPFAM" id="SSF48371">
    <property type="entry name" value="ARM repeat"/>
    <property type="match status" value="1"/>
</dbReference>
<evidence type="ECO:0000313" key="3">
    <source>
        <dbReference type="Proteomes" id="UP000241769"/>
    </source>
</evidence>
<dbReference type="OrthoDB" id="18211at2759"/>
<dbReference type="Proteomes" id="UP000241769">
    <property type="component" value="Unassembled WGS sequence"/>
</dbReference>
<protein>
    <submittedName>
        <fullName evidence="2">Uncharacterized protein</fullName>
    </submittedName>
</protein>
<evidence type="ECO:0000313" key="2">
    <source>
        <dbReference type="EMBL" id="PRP75560.1"/>
    </source>
</evidence>
<name>A0A2P6MV26_9EUKA</name>
<sequence>MSRGGSSANATPTNAAVKRSRIQSQNIENVVRDSLGESAVHILSHLTDEIKTHLENHQTFYQKIMDRIRTTRKGVAAAISLLKEEFQSNIDAQTPSDHIGAGYILNFSSVDGNCGVSTYISSMTRTVTLLRAAVPDYTPSQTVLMDLQVFLSEIENDVNICVYKVGTHPHIHIEISEGGLTHGQYPRCEESKSGVKFLKTMMSKLLLRESMFASLRLPSHLSASTDATRQTQSISDPPQLIGDTASFLTTVFTSVGAHASTIGPSSRDMLKHSSSSVCHLSIATPESIAECWGITCNRCCQFEEEELIYFEEENSELSQRGKSNRKLPKRNNHYRLGDSLLFGGHLKATGEMPPKIINSFTRPISTELKPEAIQEEFEERASSSEENAWTVRWTDNNSNFMANVETVRRLKKSEVKPEAPPTTTTVSEALLSRPTSAATVSALSPIKEINGQQQRTEKWLDALVRNAVYQSAEKGEDAEYKVREQDGRQNASKTLVRHIVDEFVLDDSSSNSEGILLSLFLEILSHHSEESRIRAFDLLYNIQVHIQNLLDHHTDKDNISKLGTLDRHQAKKVAALGNNSQDIINSLYDIFADMLLYLWHNDEMSEAVWLASFKVLIFLLTDRGRILKSKLQTLDIRLIVVMSDRIGSKLDVETERLLSRLLVNGLYRTTLMLDVKLLSQACHSSVTQESRAIDAIITKYVRARSLEQRENMFVILYDYIVDQLNIKTARHTEIVNRASADIIWFLDLLRAINAPYHFVDAFLITPKNFGERIWNTLTGIWPSFAAKVDKQFALLVLQEGFEKLANQYTKLSPEVESALEGHHLGEHRLEMLTALLSSPYPFNRRSGERWLTELILHHLDDPNVGWLNSSSHSSDPINKMFLSLCQSTDTSMKRSFLNITQNLLISLRYRMSTWGEESIVNKMATVLNDNIQKLIKLSSGEKPNSSILRGISDLILYFLCNPLEEPLEDGGEVDVLATHFLNGRVEVSKNCLKHLNINHLLYLLTWLPDLTDNTSTRVMLLHLFIVKIKTGGSLKESLESIGGIPFMQKLISDPEPTVCYLAARFIIEHMERENQDQYLRLLKGLLLAAQERDDGDRVVYNQFWQIKKIGEMIGEKKKQMEPGRQFKNHNKAMARIEVNCTHTEKINMKRQYKDTILNDAHFSQRSDFPPPPYPQIFSSQLSKMVRSGGSVSSVSCVNPP</sequence>
<reference evidence="2 3" key="1">
    <citation type="journal article" date="2018" name="Genome Biol. Evol.">
        <title>Multiple Roots of Fruiting Body Formation in Amoebozoa.</title>
        <authorList>
            <person name="Hillmann F."/>
            <person name="Forbes G."/>
            <person name="Novohradska S."/>
            <person name="Ferling I."/>
            <person name="Riege K."/>
            <person name="Groth M."/>
            <person name="Westermann M."/>
            <person name="Marz M."/>
            <person name="Spaller T."/>
            <person name="Winckler T."/>
            <person name="Schaap P."/>
            <person name="Glockner G."/>
        </authorList>
    </citation>
    <scope>NUCLEOTIDE SEQUENCE [LARGE SCALE GENOMIC DNA]</scope>
    <source>
        <strain evidence="2 3">Jena</strain>
    </source>
</reference>
<dbReference type="PANTHER" id="PTHR34958:SF1">
    <property type="entry name" value="ARMADILLO-LIKE HELICAL DOMAIN-CONTAINING PROTEIN"/>
    <property type="match status" value="1"/>
</dbReference>
<organism evidence="2 3">
    <name type="scientific">Planoprotostelium fungivorum</name>
    <dbReference type="NCBI Taxonomy" id="1890364"/>
    <lineage>
        <taxon>Eukaryota</taxon>
        <taxon>Amoebozoa</taxon>
        <taxon>Evosea</taxon>
        <taxon>Variosea</taxon>
        <taxon>Cavosteliida</taxon>
        <taxon>Cavosteliaceae</taxon>
        <taxon>Planoprotostelium</taxon>
    </lineage>
</organism>
<evidence type="ECO:0000256" key="1">
    <source>
        <dbReference type="SAM" id="MobiDB-lite"/>
    </source>
</evidence>
<comment type="caution">
    <text evidence="2">The sequence shown here is derived from an EMBL/GenBank/DDBJ whole genome shotgun (WGS) entry which is preliminary data.</text>
</comment>
<feature type="region of interest" description="Disordered" evidence="1">
    <location>
        <begin position="1"/>
        <end position="21"/>
    </location>
</feature>
<dbReference type="FunCoup" id="A0A2P6MV26">
    <property type="interactions" value="7"/>
</dbReference>
<proteinExistence type="predicted"/>
<feature type="compositionally biased region" description="Polar residues" evidence="1">
    <location>
        <begin position="1"/>
        <end position="14"/>
    </location>
</feature>
<dbReference type="EMBL" id="MDYQ01000378">
    <property type="protein sequence ID" value="PRP75560.1"/>
    <property type="molecule type" value="Genomic_DNA"/>
</dbReference>
<dbReference type="PANTHER" id="PTHR34958">
    <property type="entry name" value="CONDITIONAL LOSS-OF-GROWTH 1"/>
    <property type="match status" value="1"/>
</dbReference>